<protein>
    <submittedName>
        <fullName evidence="2">Uncharacterized protein</fullName>
    </submittedName>
</protein>
<feature type="transmembrane region" description="Helical" evidence="1">
    <location>
        <begin position="34"/>
        <end position="55"/>
    </location>
</feature>
<dbReference type="EMBL" id="FQUF01000010">
    <property type="protein sequence ID" value="SHE62760.1"/>
    <property type="molecule type" value="Genomic_DNA"/>
</dbReference>
<keyword evidence="1" id="KW-1133">Transmembrane helix</keyword>
<name>A0A1M4V1I4_9LACT</name>
<reference evidence="2 3" key="1">
    <citation type="submission" date="2016-11" db="EMBL/GenBank/DDBJ databases">
        <authorList>
            <person name="Jaros S."/>
            <person name="Januszkiewicz K."/>
            <person name="Wedrychowicz H."/>
        </authorList>
    </citation>
    <scope>NUCLEOTIDE SEQUENCE [LARGE SCALE GENOMIC DNA]</scope>
    <source>
        <strain evidence="2 3">DSM 15692</strain>
    </source>
</reference>
<dbReference type="Proteomes" id="UP000184128">
    <property type="component" value="Unassembled WGS sequence"/>
</dbReference>
<evidence type="ECO:0000313" key="3">
    <source>
        <dbReference type="Proteomes" id="UP000184128"/>
    </source>
</evidence>
<evidence type="ECO:0000313" key="2">
    <source>
        <dbReference type="EMBL" id="SHE62760.1"/>
    </source>
</evidence>
<keyword evidence="1" id="KW-0472">Membrane</keyword>
<accession>A0A1M4V1I4</accession>
<sequence>MDRGSTLNLQNAHAVCLKTLLETYAINARAREHLLLLFISMPSSKMWFVFTYRYLHPP</sequence>
<dbReference type="AlphaFoldDB" id="A0A1M4V1I4"/>
<gene>
    <name evidence="2" type="ORF">SAMN02745249_00797</name>
</gene>
<keyword evidence="1" id="KW-0812">Transmembrane</keyword>
<organism evidence="2 3">
    <name type="scientific">Atopostipes suicloacalis DSM 15692</name>
    <dbReference type="NCBI Taxonomy" id="1121025"/>
    <lineage>
        <taxon>Bacteria</taxon>
        <taxon>Bacillati</taxon>
        <taxon>Bacillota</taxon>
        <taxon>Bacilli</taxon>
        <taxon>Lactobacillales</taxon>
        <taxon>Carnobacteriaceae</taxon>
        <taxon>Atopostipes</taxon>
    </lineage>
</organism>
<keyword evidence="3" id="KW-1185">Reference proteome</keyword>
<evidence type="ECO:0000256" key="1">
    <source>
        <dbReference type="SAM" id="Phobius"/>
    </source>
</evidence>
<proteinExistence type="predicted"/>